<evidence type="ECO:0000313" key="1">
    <source>
        <dbReference type="EMBL" id="SEJ38169.1"/>
    </source>
</evidence>
<accession>A0A2H4Q446</accession>
<dbReference type="STRING" id="1073996.SAMN05444271_1651"/>
<dbReference type="GO" id="GO:0008781">
    <property type="term" value="F:N-acylneuraminate cytidylyltransferase activity"/>
    <property type="evidence" value="ECO:0007669"/>
    <property type="project" value="TreeGrafter"/>
</dbReference>
<dbReference type="PANTHER" id="PTHR21485">
    <property type="entry name" value="HAD SUPERFAMILY MEMBERS CMAS AND KDSC"/>
    <property type="match status" value="1"/>
</dbReference>
<dbReference type="GeneID" id="35003177"/>
<keyword evidence="1" id="KW-0548">Nucleotidyltransferase</keyword>
<dbReference type="CDD" id="cd02513">
    <property type="entry name" value="CMP-NeuAc_Synthase"/>
    <property type="match status" value="1"/>
</dbReference>
<keyword evidence="2" id="KW-1185">Reference proteome</keyword>
<sequence>MTDRVLGVIPSRGGSKRVPKKNIREVSDKPLIAHTIDQASDASTLDRTIVSTEDDEIAKIATDYGGDVPFRRPDELASDTAESEDVVIHALDWLASQGEQYDYVCLLQVTTPFRLADDIDTAVTKLRKAEMTSLVSVTTYDTPPAWALTMDDQDGRLEKSFDHWTPARSQEAPTLYHPNGAIFVTEVSSLRDERTFYTKDTMGYEMPSSRSLDIDEPIDLEIARALIEWRTNR</sequence>
<dbReference type="Proteomes" id="UP000198888">
    <property type="component" value="Unassembled WGS sequence"/>
</dbReference>
<gene>
    <name evidence="1" type="ORF">SAMN05444271_1651</name>
</gene>
<dbReference type="InterPro" id="IPR003329">
    <property type="entry name" value="Cytidylyl_trans"/>
</dbReference>
<dbReference type="EMBL" id="FNYR01000065">
    <property type="protein sequence ID" value="SEJ38169.1"/>
    <property type="molecule type" value="Genomic_DNA"/>
</dbReference>
<accession>A0A1H6YA96</accession>
<protein>
    <submittedName>
        <fullName evidence="1">N-acylneuraminate cytidylyltransferase/CMP-N,N'-diacetyllegionaminic acid synthase</fullName>
    </submittedName>
</protein>
<keyword evidence="1" id="KW-0808">Transferase</keyword>
<proteinExistence type="predicted"/>
<reference evidence="1 2" key="1">
    <citation type="submission" date="2016-10" db="EMBL/GenBank/DDBJ databases">
        <authorList>
            <person name="de Groot N.N."/>
        </authorList>
    </citation>
    <scope>NUCLEOTIDE SEQUENCE [LARGE SCALE GENOMIC DNA]</scope>
    <source>
        <strain evidence="1 2">DSM 22187</strain>
    </source>
</reference>
<dbReference type="Pfam" id="PF02348">
    <property type="entry name" value="CTP_transf_3"/>
    <property type="match status" value="1"/>
</dbReference>
<organism evidence="1 2">
    <name type="scientific">Halohasta litchfieldiae</name>
    <dbReference type="NCBI Taxonomy" id="1073996"/>
    <lineage>
        <taxon>Archaea</taxon>
        <taxon>Methanobacteriati</taxon>
        <taxon>Methanobacteriota</taxon>
        <taxon>Stenosarchaea group</taxon>
        <taxon>Halobacteria</taxon>
        <taxon>Halobacteriales</taxon>
        <taxon>Haloferacaceae</taxon>
        <taxon>Halohasta</taxon>
    </lineage>
</organism>
<dbReference type="KEGG" id="hae:halTADL_2402"/>
<evidence type="ECO:0000313" key="2">
    <source>
        <dbReference type="Proteomes" id="UP000198888"/>
    </source>
</evidence>
<dbReference type="Gene3D" id="3.90.550.10">
    <property type="entry name" value="Spore Coat Polysaccharide Biosynthesis Protein SpsA, Chain A"/>
    <property type="match status" value="1"/>
</dbReference>
<dbReference type="InterPro" id="IPR029044">
    <property type="entry name" value="Nucleotide-diphossugar_trans"/>
</dbReference>
<dbReference type="InterPro" id="IPR050793">
    <property type="entry name" value="CMP-NeuNAc_synthase"/>
</dbReference>
<dbReference type="SUPFAM" id="SSF53448">
    <property type="entry name" value="Nucleotide-diphospho-sugar transferases"/>
    <property type="match status" value="1"/>
</dbReference>
<name>A0A1H6YA96_9EURY</name>
<dbReference type="PANTHER" id="PTHR21485:SF6">
    <property type="entry name" value="N-ACYLNEURAMINATE CYTIDYLYLTRANSFERASE-RELATED"/>
    <property type="match status" value="1"/>
</dbReference>
<dbReference type="RefSeq" id="WP_089673990.1">
    <property type="nucleotide sequence ID" value="NZ_CP024845.1"/>
</dbReference>
<dbReference type="OrthoDB" id="10155at2157"/>
<dbReference type="AlphaFoldDB" id="A0A1H6YA96"/>